<evidence type="ECO:0000313" key="2">
    <source>
        <dbReference type="Proteomes" id="UP000192660"/>
    </source>
</evidence>
<name>A0A1W1WPS3_SULTA</name>
<keyword evidence="2" id="KW-1185">Reference proteome</keyword>
<dbReference type="OrthoDB" id="9973354at2"/>
<sequence>MSKEMRHIARKRRPPDNDRWPFIWPAVETTVLGPIMQKARERQGVGFSELSQLVTHYYRMWRPHASLQITPQYLFQLETQRIQTCDPAVACAIALVLAIPWDEVLGWEFPLPTPSPPDLWVLLTSMGLSPEQKRMALSFIEFLRSNTFLEGV</sequence>
<dbReference type="Proteomes" id="UP000192660">
    <property type="component" value="Unassembled WGS sequence"/>
</dbReference>
<dbReference type="RefSeq" id="WP_084662319.1">
    <property type="nucleotide sequence ID" value="NZ_FWWY01000002.1"/>
</dbReference>
<gene>
    <name evidence="1" type="ORF">SAMN00768000_3749</name>
</gene>
<dbReference type="AlphaFoldDB" id="A0A1W1WPS3"/>
<organism evidence="1 2">
    <name type="scientific">Sulfobacillus thermosulfidooxidans (strain DSM 9293 / VKM B-1269 / AT-1)</name>
    <dbReference type="NCBI Taxonomy" id="929705"/>
    <lineage>
        <taxon>Bacteria</taxon>
        <taxon>Bacillati</taxon>
        <taxon>Bacillota</taxon>
        <taxon>Clostridia</taxon>
        <taxon>Eubacteriales</taxon>
        <taxon>Clostridiales Family XVII. Incertae Sedis</taxon>
        <taxon>Sulfobacillus</taxon>
    </lineage>
</organism>
<accession>A0A1W1WPS3</accession>
<proteinExistence type="predicted"/>
<protein>
    <submittedName>
        <fullName evidence="1">Uncharacterized protein</fullName>
    </submittedName>
</protein>
<dbReference type="EMBL" id="FWWY01000002">
    <property type="protein sequence ID" value="SMC08209.1"/>
    <property type="molecule type" value="Genomic_DNA"/>
</dbReference>
<evidence type="ECO:0000313" key="1">
    <source>
        <dbReference type="EMBL" id="SMC08209.1"/>
    </source>
</evidence>
<reference evidence="2" key="1">
    <citation type="submission" date="2017-04" db="EMBL/GenBank/DDBJ databases">
        <authorList>
            <person name="Varghese N."/>
            <person name="Submissions S."/>
        </authorList>
    </citation>
    <scope>NUCLEOTIDE SEQUENCE [LARGE SCALE GENOMIC DNA]</scope>
    <source>
        <strain evidence="2">DSM 9293</strain>
    </source>
</reference>